<proteinExistence type="predicted"/>
<protein>
    <submittedName>
        <fullName evidence="1">Uncharacterized protein</fullName>
    </submittedName>
</protein>
<sequence length="33" mass="3729">MGSQRPGRLRRAVRKAVEYATDVVAEFLTKLIP</sequence>
<gene>
    <name evidence="1" type="ORF">SAMN04489765_0529</name>
</gene>
<keyword evidence="2" id="KW-1185">Reference proteome</keyword>
<reference evidence="2" key="1">
    <citation type="submission" date="2016-10" db="EMBL/GenBank/DDBJ databases">
        <authorList>
            <person name="Varghese N."/>
            <person name="Submissions S."/>
        </authorList>
    </citation>
    <scope>NUCLEOTIDE SEQUENCE [LARGE SCALE GENOMIC DNA]</scope>
    <source>
        <strain evidence="2">DSM 44142</strain>
    </source>
</reference>
<dbReference type="Proteomes" id="UP000183053">
    <property type="component" value="Unassembled WGS sequence"/>
</dbReference>
<name>A0A1H1B447_9ACTN</name>
<dbReference type="STRING" id="47312.SAMN04489765_0529"/>
<organism evidence="1 2">
    <name type="scientific">Tsukamurella pulmonis</name>
    <dbReference type="NCBI Taxonomy" id="47312"/>
    <lineage>
        <taxon>Bacteria</taxon>
        <taxon>Bacillati</taxon>
        <taxon>Actinomycetota</taxon>
        <taxon>Actinomycetes</taxon>
        <taxon>Mycobacteriales</taxon>
        <taxon>Tsukamurellaceae</taxon>
        <taxon>Tsukamurella</taxon>
    </lineage>
</organism>
<evidence type="ECO:0000313" key="2">
    <source>
        <dbReference type="Proteomes" id="UP000183053"/>
    </source>
</evidence>
<evidence type="ECO:0000313" key="1">
    <source>
        <dbReference type="EMBL" id="SDQ46697.1"/>
    </source>
</evidence>
<accession>A0A1H1B447</accession>
<dbReference type="EMBL" id="FNLF01000002">
    <property type="protein sequence ID" value="SDQ46697.1"/>
    <property type="molecule type" value="Genomic_DNA"/>
</dbReference>
<dbReference type="AlphaFoldDB" id="A0A1H1B447"/>